<dbReference type="InterPro" id="IPR005467">
    <property type="entry name" value="His_kinase_dom"/>
</dbReference>
<comment type="subcellular location">
    <subcellularLocation>
        <location evidence="2">Cell membrane</location>
        <topology evidence="2">Multi-pass membrane protein</topology>
    </subcellularLocation>
</comment>
<evidence type="ECO:0000256" key="17">
    <source>
        <dbReference type="PROSITE-ProRule" id="PRU00169"/>
    </source>
</evidence>
<keyword evidence="10" id="KW-0418">Kinase</keyword>
<dbReference type="SMART" id="SM00388">
    <property type="entry name" value="HisKA"/>
    <property type="match status" value="1"/>
</dbReference>
<dbReference type="InterPro" id="IPR000700">
    <property type="entry name" value="PAS-assoc_C"/>
</dbReference>
<evidence type="ECO:0000259" key="20">
    <source>
        <dbReference type="PROSITE" id="PS50110"/>
    </source>
</evidence>
<feature type="modified residue" description="Phosphohistidine" evidence="16">
    <location>
        <position position="887"/>
    </location>
</feature>
<evidence type="ECO:0000256" key="5">
    <source>
        <dbReference type="ARBA" id="ARBA00022475"/>
    </source>
</evidence>
<keyword evidence="13" id="KW-0902">Two-component regulatory system</keyword>
<dbReference type="SMART" id="SM00086">
    <property type="entry name" value="PAC"/>
    <property type="match status" value="2"/>
</dbReference>
<feature type="domain" description="Response regulatory" evidence="20">
    <location>
        <begin position="701"/>
        <end position="817"/>
    </location>
</feature>
<keyword evidence="14" id="KW-0472">Membrane</keyword>
<dbReference type="PROSITE" id="PS50110">
    <property type="entry name" value="RESPONSE_REGULATORY"/>
    <property type="match status" value="2"/>
</dbReference>
<evidence type="ECO:0000256" key="6">
    <source>
        <dbReference type="ARBA" id="ARBA00022553"/>
    </source>
</evidence>
<keyword evidence="8" id="KW-0812">Transmembrane</keyword>
<evidence type="ECO:0000256" key="11">
    <source>
        <dbReference type="ARBA" id="ARBA00022840"/>
    </source>
</evidence>
<sequence length="932" mass="106022">MEFNKKNEDILDLTLLKETQDILVRERERLANIIEGTNVGTWEWNVQTGETVFNERWAELIGYSLEELSPINIQTWLDHTHPEDLKESEKQLKMVLEKQKAYYDIEVRMKHKKGNWIWVQDRGKVFTWTNDGKPLLMSGTHTDITERKEAEEKLAQRDQLLTKLSQQVPGAIYQYQMYPDGYSCFPFSSEGIWDIYEVTPEEVKKDAEKVFTRIHPEDYQQVVGSIQESYEKHIIWVDEYRVVLPERGQRWLQGMAQPEKLPDGSVLWHGYLTDITERKKAEEALLATNQELEKAMKQAEAANVAKSQFLANMSHEIRTPMNGIMGFLHLLEETETTQQQEKYIDYIKTSTENLLTIINDILDLSKIESSKLEIENISFDLRSTIETAVISFAQQANSKGVDLSLLVQPSVPQQVKGDPTRLRQILTNLVNNAVKFTKQGRVTVEVRLQAETDSTSTLRLTIKDTGIGMGPEILEKLYQPFYQADSSNTRTYGGTGLGLVITKNLLKLMGGTIQVESTPSKGSTFTVTLTLEKCQEIDREIINYQCLKDKHLLIVDDNSQNREILRTYLSEAGVAVDESSSAPEALALLLKNNREKTDYDAVIIDEQMPHMSGSDLAITLKKIPATKDIPLCLLTSVVGYGNAQKAQKVGFSAYLTKPIRQQDLKDTIASLFSSQLEKEKQPASLITRHTIREALNRQRLKVLVVEDQAINRELTVQFLQNRGFNCDVVENGQEAVDACSKNKYHIVLMDCQMPVMNGYDATRKIRELEEIDQPTIIAMTAYAMKSDEERCLLAGMDAYLSKPIDFKLFNTILQKYFTNLEPLKEQIREKQIDSNKITTYLVEVVGLNWESAEELLAEGIKRLKELIALINSSMEKKDTAEVSRALHTFKGITGNFQLQELAIKAQQAEEALANGDVLKLSLLINEIEEIVA</sequence>
<dbReference type="CDD" id="cd00130">
    <property type="entry name" value="PAS"/>
    <property type="match status" value="2"/>
</dbReference>
<evidence type="ECO:0000256" key="4">
    <source>
        <dbReference type="ARBA" id="ARBA00018672"/>
    </source>
</evidence>
<dbReference type="InterPro" id="IPR004358">
    <property type="entry name" value="Sig_transdc_His_kin-like_C"/>
</dbReference>
<dbReference type="PROSITE" id="PS50109">
    <property type="entry name" value="HIS_KIN"/>
    <property type="match status" value="1"/>
</dbReference>
<dbReference type="CDD" id="cd16922">
    <property type="entry name" value="HATPase_EvgS-ArcB-TorS-like"/>
    <property type="match status" value="1"/>
</dbReference>
<accession>A0A6I0F9Q6</accession>
<dbReference type="GO" id="GO:0005886">
    <property type="term" value="C:plasma membrane"/>
    <property type="evidence" value="ECO:0007669"/>
    <property type="project" value="UniProtKB-SubCell"/>
</dbReference>
<protein>
    <recommendedName>
        <fullName evidence="4">Stage 0 sporulation protein A homolog</fullName>
        <ecNumber evidence="3">2.7.13.3</ecNumber>
    </recommendedName>
</protein>
<dbReference type="OrthoDB" id="9790669at2"/>
<dbReference type="EMBL" id="WBXO01000001">
    <property type="protein sequence ID" value="KAB2954278.1"/>
    <property type="molecule type" value="Genomic_DNA"/>
</dbReference>
<keyword evidence="7" id="KW-0808">Transferase</keyword>
<dbReference type="PRINTS" id="PR00344">
    <property type="entry name" value="BCTRLSENSOR"/>
</dbReference>
<dbReference type="InterPro" id="IPR035965">
    <property type="entry name" value="PAS-like_dom_sf"/>
</dbReference>
<keyword evidence="18" id="KW-0175">Coiled coil</keyword>
<evidence type="ECO:0000259" key="22">
    <source>
        <dbReference type="PROSITE" id="PS50113"/>
    </source>
</evidence>
<dbReference type="RefSeq" id="WP_151617724.1">
    <property type="nucleotide sequence ID" value="NZ_WBXO01000001.1"/>
</dbReference>
<feature type="domain" description="PAS" evidence="21">
    <location>
        <begin position="26"/>
        <end position="99"/>
    </location>
</feature>
<evidence type="ECO:0000256" key="10">
    <source>
        <dbReference type="ARBA" id="ARBA00022777"/>
    </source>
</evidence>
<dbReference type="Pfam" id="PF01627">
    <property type="entry name" value="Hpt"/>
    <property type="match status" value="1"/>
</dbReference>
<evidence type="ECO:0000256" key="14">
    <source>
        <dbReference type="ARBA" id="ARBA00023136"/>
    </source>
</evidence>
<dbReference type="InterPro" id="IPR036890">
    <property type="entry name" value="HATPase_C_sf"/>
</dbReference>
<evidence type="ECO:0000256" key="12">
    <source>
        <dbReference type="ARBA" id="ARBA00022989"/>
    </source>
</evidence>
<dbReference type="PANTHER" id="PTHR45339:SF1">
    <property type="entry name" value="HYBRID SIGNAL TRANSDUCTION HISTIDINE KINASE J"/>
    <property type="match status" value="1"/>
</dbReference>
<dbReference type="CDD" id="cd00082">
    <property type="entry name" value="HisKA"/>
    <property type="match status" value="1"/>
</dbReference>
<feature type="modified residue" description="4-aspartylphosphate" evidence="17">
    <location>
        <position position="605"/>
    </location>
</feature>
<evidence type="ECO:0000256" key="18">
    <source>
        <dbReference type="SAM" id="Coils"/>
    </source>
</evidence>
<feature type="coiled-coil region" evidence="18">
    <location>
        <begin position="278"/>
        <end position="305"/>
    </location>
</feature>
<dbReference type="CDD" id="cd17546">
    <property type="entry name" value="REC_hyHK_CKI1_RcsC-like"/>
    <property type="match status" value="1"/>
</dbReference>
<dbReference type="PROSITE" id="PS50112">
    <property type="entry name" value="PAS"/>
    <property type="match status" value="1"/>
</dbReference>
<keyword evidence="9" id="KW-0547">Nucleotide-binding</keyword>
<dbReference type="SUPFAM" id="SSF55874">
    <property type="entry name" value="ATPase domain of HSP90 chaperone/DNA topoisomerase II/histidine kinase"/>
    <property type="match status" value="1"/>
</dbReference>
<name>A0A6I0F9Q6_9FIRM</name>
<keyword evidence="5" id="KW-1003">Cell membrane</keyword>
<dbReference type="InterPro" id="IPR001610">
    <property type="entry name" value="PAC"/>
</dbReference>
<keyword evidence="25" id="KW-1185">Reference proteome</keyword>
<feature type="modified residue" description="4-aspartylphosphate" evidence="17">
    <location>
        <position position="750"/>
    </location>
</feature>
<keyword evidence="6 17" id="KW-0597">Phosphoprotein</keyword>
<gene>
    <name evidence="24" type="ORF">F9B85_00865</name>
</gene>
<dbReference type="Gene3D" id="1.20.120.160">
    <property type="entry name" value="HPT domain"/>
    <property type="match status" value="1"/>
</dbReference>
<dbReference type="FunFam" id="3.30.565.10:FF:000078">
    <property type="entry name" value="Two-component sensor histidine kinase"/>
    <property type="match status" value="1"/>
</dbReference>
<dbReference type="InterPro" id="IPR008207">
    <property type="entry name" value="Sig_transdc_His_kin_Hpt_dom"/>
</dbReference>
<comment type="caution">
    <text evidence="24">The sequence shown here is derived from an EMBL/GenBank/DDBJ whole genome shotgun (WGS) entry which is preliminary data.</text>
</comment>
<dbReference type="Proteomes" id="UP000468766">
    <property type="component" value="Unassembled WGS sequence"/>
</dbReference>
<dbReference type="FunFam" id="1.10.287.130:FF:000004">
    <property type="entry name" value="Ethylene receptor 1"/>
    <property type="match status" value="1"/>
</dbReference>
<dbReference type="SUPFAM" id="SSF55785">
    <property type="entry name" value="PYP-like sensor domain (PAS domain)"/>
    <property type="match status" value="2"/>
</dbReference>
<dbReference type="PROSITE" id="PS50894">
    <property type="entry name" value="HPT"/>
    <property type="match status" value="1"/>
</dbReference>
<dbReference type="Pfam" id="PF00512">
    <property type="entry name" value="HisKA"/>
    <property type="match status" value="1"/>
</dbReference>
<dbReference type="SUPFAM" id="SSF47226">
    <property type="entry name" value="Histidine-containing phosphotransfer domain, HPT domain"/>
    <property type="match status" value="1"/>
</dbReference>
<evidence type="ECO:0000256" key="1">
    <source>
        <dbReference type="ARBA" id="ARBA00000085"/>
    </source>
</evidence>
<dbReference type="SMART" id="SM00387">
    <property type="entry name" value="HATPase_c"/>
    <property type="match status" value="1"/>
</dbReference>
<dbReference type="InterPro" id="IPR003661">
    <property type="entry name" value="HisK_dim/P_dom"/>
</dbReference>
<dbReference type="SMART" id="SM00091">
    <property type="entry name" value="PAS"/>
    <property type="match status" value="1"/>
</dbReference>
<feature type="domain" description="Response regulatory" evidence="20">
    <location>
        <begin position="551"/>
        <end position="672"/>
    </location>
</feature>
<dbReference type="Pfam" id="PF02518">
    <property type="entry name" value="HATPase_c"/>
    <property type="match status" value="1"/>
</dbReference>
<dbReference type="Gene3D" id="3.40.50.2300">
    <property type="match status" value="2"/>
</dbReference>
<evidence type="ECO:0000259" key="19">
    <source>
        <dbReference type="PROSITE" id="PS50109"/>
    </source>
</evidence>
<dbReference type="CDD" id="cd00156">
    <property type="entry name" value="REC"/>
    <property type="match status" value="1"/>
</dbReference>
<dbReference type="NCBIfam" id="TIGR00229">
    <property type="entry name" value="sensory_box"/>
    <property type="match status" value="1"/>
</dbReference>
<reference evidence="24 25" key="1">
    <citation type="submission" date="2019-10" db="EMBL/GenBank/DDBJ databases">
        <title>Whole-genome sequence of the extremophile Heliorestis acidaminivorans DSM 24790.</title>
        <authorList>
            <person name="Kyndt J.A."/>
            <person name="Meyer T.E."/>
        </authorList>
    </citation>
    <scope>NUCLEOTIDE SEQUENCE [LARGE SCALE GENOMIC DNA]</scope>
    <source>
        <strain evidence="24 25">DSM 24790</strain>
    </source>
</reference>
<dbReference type="Pfam" id="PF08447">
    <property type="entry name" value="PAS_3"/>
    <property type="match status" value="2"/>
</dbReference>
<feature type="domain" description="HPt" evidence="23">
    <location>
        <begin position="848"/>
        <end position="932"/>
    </location>
</feature>
<evidence type="ECO:0000256" key="13">
    <source>
        <dbReference type="ARBA" id="ARBA00023012"/>
    </source>
</evidence>
<dbReference type="AlphaFoldDB" id="A0A6I0F9Q6"/>
<dbReference type="InterPro" id="IPR003594">
    <property type="entry name" value="HATPase_dom"/>
</dbReference>
<dbReference type="InterPro" id="IPR001789">
    <property type="entry name" value="Sig_transdc_resp-reg_receiver"/>
</dbReference>
<dbReference type="InterPro" id="IPR000014">
    <property type="entry name" value="PAS"/>
</dbReference>
<evidence type="ECO:0000256" key="2">
    <source>
        <dbReference type="ARBA" id="ARBA00004651"/>
    </source>
</evidence>
<evidence type="ECO:0000313" key="24">
    <source>
        <dbReference type="EMBL" id="KAB2954278.1"/>
    </source>
</evidence>
<dbReference type="SUPFAM" id="SSF47384">
    <property type="entry name" value="Homodimeric domain of signal transducing histidine kinase"/>
    <property type="match status" value="1"/>
</dbReference>
<evidence type="ECO:0000256" key="7">
    <source>
        <dbReference type="ARBA" id="ARBA00022679"/>
    </source>
</evidence>
<feature type="domain" description="PAC" evidence="22">
    <location>
        <begin position="103"/>
        <end position="156"/>
    </location>
</feature>
<feature type="domain" description="PAC" evidence="22">
    <location>
        <begin position="236"/>
        <end position="287"/>
    </location>
</feature>
<evidence type="ECO:0000256" key="8">
    <source>
        <dbReference type="ARBA" id="ARBA00022692"/>
    </source>
</evidence>
<organism evidence="24 25">
    <name type="scientific">Heliorestis acidaminivorans</name>
    <dbReference type="NCBI Taxonomy" id="553427"/>
    <lineage>
        <taxon>Bacteria</taxon>
        <taxon>Bacillati</taxon>
        <taxon>Bacillota</taxon>
        <taxon>Clostridia</taxon>
        <taxon>Eubacteriales</taxon>
        <taxon>Heliobacteriaceae</taxon>
        <taxon>Heliorestis</taxon>
    </lineage>
</organism>
<dbReference type="PANTHER" id="PTHR45339">
    <property type="entry name" value="HYBRID SIGNAL TRANSDUCTION HISTIDINE KINASE J"/>
    <property type="match status" value="1"/>
</dbReference>
<feature type="domain" description="Histidine kinase" evidence="19">
    <location>
        <begin position="312"/>
        <end position="533"/>
    </location>
</feature>
<comment type="function">
    <text evidence="15">May play the central regulatory role in sporulation. It may be an element of the effector pathway responsible for the activation of sporulation genes in response to nutritional stress. Spo0A may act in concert with spo0H (a sigma factor) to control the expression of some genes that are critical to the sporulation process.</text>
</comment>
<dbReference type="Gene3D" id="1.10.287.130">
    <property type="match status" value="1"/>
</dbReference>
<dbReference type="EC" id="2.7.13.3" evidence="3"/>
<dbReference type="GO" id="GO:0000155">
    <property type="term" value="F:phosphorelay sensor kinase activity"/>
    <property type="evidence" value="ECO:0007669"/>
    <property type="project" value="InterPro"/>
</dbReference>
<dbReference type="InterPro" id="IPR036097">
    <property type="entry name" value="HisK_dim/P_sf"/>
</dbReference>
<evidence type="ECO:0000256" key="16">
    <source>
        <dbReference type="PROSITE-ProRule" id="PRU00110"/>
    </source>
</evidence>
<evidence type="ECO:0000313" key="25">
    <source>
        <dbReference type="Proteomes" id="UP000468766"/>
    </source>
</evidence>
<dbReference type="Gene3D" id="3.30.565.10">
    <property type="entry name" value="Histidine kinase-like ATPase, C-terminal domain"/>
    <property type="match status" value="1"/>
</dbReference>
<evidence type="ECO:0000256" key="9">
    <source>
        <dbReference type="ARBA" id="ARBA00022741"/>
    </source>
</evidence>
<comment type="catalytic activity">
    <reaction evidence="1">
        <text>ATP + protein L-histidine = ADP + protein N-phospho-L-histidine.</text>
        <dbReference type="EC" id="2.7.13.3"/>
    </reaction>
</comment>
<proteinExistence type="predicted"/>
<keyword evidence="11" id="KW-0067">ATP-binding</keyword>
<evidence type="ECO:0000259" key="21">
    <source>
        <dbReference type="PROSITE" id="PS50112"/>
    </source>
</evidence>
<dbReference type="Pfam" id="PF00072">
    <property type="entry name" value="Response_reg"/>
    <property type="match status" value="2"/>
</dbReference>
<dbReference type="InterPro" id="IPR013655">
    <property type="entry name" value="PAS_fold_3"/>
</dbReference>
<dbReference type="PROSITE" id="PS50113">
    <property type="entry name" value="PAC"/>
    <property type="match status" value="2"/>
</dbReference>
<dbReference type="InterPro" id="IPR011006">
    <property type="entry name" value="CheY-like_superfamily"/>
</dbReference>
<dbReference type="Gene3D" id="3.30.450.20">
    <property type="entry name" value="PAS domain"/>
    <property type="match status" value="2"/>
</dbReference>
<dbReference type="SMART" id="SM00448">
    <property type="entry name" value="REC"/>
    <property type="match status" value="2"/>
</dbReference>
<dbReference type="SUPFAM" id="SSF52172">
    <property type="entry name" value="CheY-like"/>
    <property type="match status" value="2"/>
</dbReference>
<dbReference type="InterPro" id="IPR036641">
    <property type="entry name" value="HPT_dom_sf"/>
</dbReference>
<evidence type="ECO:0000256" key="3">
    <source>
        <dbReference type="ARBA" id="ARBA00012438"/>
    </source>
</evidence>
<dbReference type="GO" id="GO:0005524">
    <property type="term" value="F:ATP binding"/>
    <property type="evidence" value="ECO:0007669"/>
    <property type="project" value="UniProtKB-KW"/>
</dbReference>
<keyword evidence="12" id="KW-1133">Transmembrane helix</keyword>
<evidence type="ECO:0000256" key="15">
    <source>
        <dbReference type="ARBA" id="ARBA00024867"/>
    </source>
</evidence>
<evidence type="ECO:0000259" key="23">
    <source>
        <dbReference type="PROSITE" id="PS50894"/>
    </source>
</evidence>